<sequence length="299" mass="34279">MKNCFFLLFFSMQLLCAQKVLVLDKSSKEIIPFANLVSDSTVVYSNENGIANIAPFKKDDHIKVSAIGYKFQEMNRSSIVDSVFLQPIDNVLEEIVVLSDEIKIKKTKKLKDSKKLGDQVLPCHTNIITKFSSKQILYNNKISSLIIPFKRHVGMSKEQKNKYNKSKLNLRVNIYEVDGDSLGALIYSSPTTNIKTGQNDELSFSLREVDLKFTKDGFFIQLENLGAVDESGDFINCSGLFLARIDISDEESKEYNIESFQLTKNGSVYLEKQLNYTQVFGQNDLDKNYFLNYRFEYYE</sequence>
<protein>
    <recommendedName>
        <fullName evidence="3">TonB-dependent receptor</fullName>
    </recommendedName>
</protein>
<dbReference type="AlphaFoldDB" id="A0A081DD85"/>
<gene>
    <name evidence="1" type="ORF">JCM19296_2481</name>
</gene>
<organism evidence="1 2">
    <name type="scientific">Nonlabens ulvanivorans</name>
    <name type="common">Persicivirga ulvanivorans</name>
    <dbReference type="NCBI Taxonomy" id="906888"/>
    <lineage>
        <taxon>Bacteria</taxon>
        <taxon>Pseudomonadati</taxon>
        <taxon>Bacteroidota</taxon>
        <taxon>Flavobacteriia</taxon>
        <taxon>Flavobacteriales</taxon>
        <taxon>Flavobacteriaceae</taxon>
        <taxon>Nonlabens</taxon>
    </lineage>
</organism>
<accession>A0A081DD85</accession>
<proteinExistence type="predicted"/>
<comment type="caution">
    <text evidence="1">The sequence shown here is derived from an EMBL/GenBank/DDBJ whole genome shotgun (WGS) entry which is preliminary data.</text>
</comment>
<dbReference type="Proteomes" id="UP000028980">
    <property type="component" value="Unassembled WGS sequence"/>
</dbReference>
<name>A0A081DD85_NONUL</name>
<evidence type="ECO:0008006" key="3">
    <source>
        <dbReference type="Google" id="ProtNLM"/>
    </source>
</evidence>
<evidence type="ECO:0000313" key="2">
    <source>
        <dbReference type="Proteomes" id="UP000028980"/>
    </source>
</evidence>
<evidence type="ECO:0000313" key="1">
    <source>
        <dbReference type="EMBL" id="GAK76881.1"/>
    </source>
</evidence>
<dbReference type="EMBL" id="BBLG01000005">
    <property type="protein sequence ID" value="GAK76881.1"/>
    <property type="molecule type" value="Genomic_DNA"/>
</dbReference>
<reference evidence="1 2" key="1">
    <citation type="journal article" date="2014" name="Genome Announc.">
        <title>Draft Genome Sequences of Marine Flavobacterium Nonlabens Strains NR17, NR24, NR27, NR32, NR33, and Ara13.</title>
        <authorList>
            <person name="Nakanishi M."/>
            <person name="Meirelles P."/>
            <person name="Suzuki R."/>
            <person name="Takatani N."/>
            <person name="Mino S."/>
            <person name="Suda W."/>
            <person name="Oshima K."/>
            <person name="Hattori M."/>
            <person name="Ohkuma M."/>
            <person name="Hosokawa M."/>
            <person name="Miyashita K."/>
            <person name="Thompson F.L."/>
            <person name="Niwa A."/>
            <person name="Sawabe T."/>
            <person name="Sawabe T."/>
        </authorList>
    </citation>
    <scope>NUCLEOTIDE SEQUENCE [LARGE SCALE GENOMIC DNA]</scope>
    <source>
        <strain evidence="2">JCM19296</strain>
    </source>
</reference>